<evidence type="ECO:0000256" key="1">
    <source>
        <dbReference type="SAM" id="MobiDB-lite"/>
    </source>
</evidence>
<gene>
    <name evidence="3" type="ORF">E2C01_067462</name>
</gene>
<dbReference type="Proteomes" id="UP000324222">
    <property type="component" value="Unassembled WGS sequence"/>
</dbReference>
<evidence type="ECO:0000313" key="4">
    <source>
        <dbReference type="Proteomes" id="UP000324222"/>
    </source>
</evidence>
<keyword evidence="4" id="KW-1185">Reference proteome</keyword>
<dbReference type="EMBL" id="VSRR010036143">
    <property type="protein sequence ID" value="MPC73144.1"/>
    <property type="molecule type" value="Genomic_DNA"/>
</dbReference>
<reference evidence="3 4" key="1">
    <citation type="submission" date="2019-05" db="EMBL/GenBank/DDBJ databases">
        <title>Another draft genome of Portunus trituberculatus and its Hox gene families provides insights of decapod evolution.</title>
        <authorList>
            <person name="Jeong J.-H."/>
            <person name="Song I."/>
            <person name="Kim S."/>
            <person name="Choi T."/>
            <person name="Kim D."/>
            <person name="Ryu S."/>
            <person name="Kim W."/>
        </authorList>
    </citation>
    <scope>NUCLEOTIDE SEQUENCE [LARGE SCALE GENOMIC DNA]</scope>
    <source>
        <tissue evidence="3">Muscle</tissue>
    </source>
</reference>
<feature type="chain" id="PRO_5023147606" evidence="2">
    <location>
        <begin position="27"/>
        <end position="123"/>
    </location>
</feature>
<keyword evidence="2" id="KW-0732">Signal</keyword>
<evidence type="ECO:0000256" key="2">
    <source>
        <dbReference type="SAM" id="SignalP"/>
    </source>
</evidence>
<feature type="signal peptide" evidence="2">
    <location>
        <begin position="1"/>
        <end position="26"/>
    </location>
</feature>
<proteinExistence type="predicted"/>
<comment type="caution">
    <text evidence="3">The sequence shown here is derived from an EMBL/GenBank/DDBJ whole genome shotgun (WGS) entry which is preliminary data.</text>
</comment>
<accession>A0A5B7HXI2</accession>
<dbReference type="AlphaFoldDB" id="A0A5B7HXI2"/>
<protein>
    <submittedName>
        <fullName evidence="3">Uncharacterized protein</fullName>
    </submittedName>
</protein>
<name>A0A5B7HXI2_PORTR</name>
<organism evidence="3 4">
    <name type="scientific">Portunus trituberculatus</name>
    <name type="common">Swimming crab</name>
    <name type="synonym">Neptunus trituberculatus</name>
    <dbReference type="NCBI Taxonomy" id="210409"/>
    <lineage>
        <taxon>Eukaryota</taxon>
        <taxon>Metazoa</taxon>
        <taxon>Ecdysozoa</taxon>
        <taxon>Arthropoda</taxon>
        <taxon>Crustacea</taxon>
        <taxon>Multicrustacea</taxon>
        <taxon>Malacostraca</taxon>
        <taxon>Eumalacostraca</taxon>
        <taxon>Eucarida</taxon>
        <taxon>Decapoda</taxon>
        <taxon>Pleocyemata</taxon>
        <taxon>Brachyura</taxon>
        <taxon>Eubrachyura</taxon>
        <taxon>Portunoidea</taxon>
        <taxon>Portunidae</taxon>
        <taxon>Portuninae</taxon>
        <taxon>Portunus</taxon>
    </lineage>
</organism>
<evidence type="ECO:0000313" key="3">
    <source>
        <dbReference type="EMBL" id="MPC73144.1"/>
    </source>
</evidence>
<sequence length="123" mass="14732">MNKQNKNSSSNYFLLLLYINCFLLLQEEEEEKKKRTKKEERIRGPKNEDKMIKNKRRMHEIVSHLWIDEDGIVDLSERRWDEDASVDDVKHLNERLVENVQSAAENQIGFVRVGRKYVNQGRE</sequence>
<feature type="region of interest" description="Disordered" evidence="1">
    <location>
        <begin position="31"/>
        <end position="52"/>
    </location>
</feature>